<dbReference type="PANTHER" id="PTHR30590:SF2">
    <property type="entry name" value="INNER MEMBRANE PROTEIN"/>
    <property type="match status" value="1"/>
</dbReference>
<keyword evidence="1" id="KW-0472">Membrane</keyword>
<feature type="transmembrane region" description="Helical" evidence="1">
    <location>
        <begin position="21"/>
        <end position="39"/>
    </location>
</feature>
<dbReference type="HOGENOM" id="CLU_039610_1_0_11"/>
<keyword evidence="1" id="KW-0812">Transmembrane</keyword>
<keyword evidence="4" id="KW-1185">Reference proteome</keyword>
<feature type="transmembrane region" description="Helical" evidence="1">
    <location>
        <begin position="339"/>
        <end position="359"/>
    </location>
</feature>
<feature type="transmembrane region" description="Helical" evidence="1">
    <location>
        <begin position="314"/>
        <end position="333"/>
    </location>
</feature>
<accession>H8GF91</accession>
<evidence type="ECO:0000259" key="2">
    <source>
        <dbReference type="Pfam" id="PF04235"/>
    </source>
</evidence>
<dbReference type="Pfam" id="PF04235">
    <property type="entry name" value="DUF418"/>
    <property type="match status" value="1"/>
</dbReference>
<dbReference type="EMBL" id="CM001466">
    <property type="protein sequence ID" value="EHY88990.1"/>
    <property type="molecule type" value="Genomic_DNA"/>
</dbReference>
<protein>
    <submittedName>
        <fullName evidence="3">Membrane protein</fullName>
    </submittedName>
</protein>
<dbReference type="RefSeq" id="WP_005441208.1">
    <property type="nucleotide sequence ID" value="NZ_CM001466.1"/>
</dbReference>
<dbReference type="InterPro" id="IPR052529">
    <property type="entry name" value="Bact_Transport_Assoc"/>
</dbReference>
<keyword evidence="1" id="KW-1133">Transmembrane helix</keyword>
<proteinExistence type="predicted"/>
<dbReference type="PANTHER" id="PTHR30590">
    <property type="entry name" value="INNER MEMBRANE PROTEIN"/>
    <property type="match status" value="1"/>
</dbReference>
<organism evidence="3 4">
    <name type="scientific">Saccharomonospora azurea NA-128</name>
    <dbReference type="NCBI Taxonomy" id="882081"/>
    <lineage>
        <taxon>Bacteria</taxon>
        <taxon>Bacillati</taxon>
        <taxon>Actinomycetota</taxon>
        <taxon>Actinomycetes</taxon>
        <taxon>Pseudonocardiales</taxon>
        <taxon>Pseudonocardiaceae</taxon>
        <taxon>Saccharomonospora</taxon>
    </lineage>
</organism>
<feature type="domain" description="DUF418" evidence="2">
    <location>
        <begin position="217"/>
        <end position="381"/>
    </location>
</feature>
<evidence type="ECO:0000256" key="1">
    <source>
        <dbReference type="SAM" id="Phobius"/>
    </source>
</evidence>
<evidence type="ECO:0000313" key="4">
    <source>
        <dbReference type="Proteomes" id="UP000004705"/>
    </source>
</evidence>
<dbReference type="OrthoDB" id="2388539at2"/>
<sequence length="386" mass="40500">MSVSSTVPRQAAHRRSLAPDLARGAMLLMIALAHAHMYLTGHETGFRGYDVEGGPLDLVVTGVQVTLVDGRAMPMFAALFGYGFVQLAAKQAGAWPRTRRLLRRRSRWLLVFGFCHAALLFFGDILAAYGLAGLLLAGVLRWRDRTLLVFASAWLVLHGTVIALTGVQIATHGGPADAMAAADPLSAVGARLAMWGILTPMYVVELLVPFLIGVWAARRRPLDEPHRYLALLRPTAVVGIGLAVAGGLTLALLDAQVWTGVPAAVAVPAYVLHGLTGLAGGVGYAALMGLVAQRAEAAPGPVVVAVAACGQRSLTCYLLQSVVFVAVFVPYAGGLGAELGTAAASGIAVVTWLATVVLADRLRRGGRTGPAERVLRRLTYGTPPRA</sequence>
<feature type="transmembrane region" description="Helical" evidence="1">
    <location>
        <begin position="192"/>
        <end position="216"/>
    </location>
</feature>
<feature type="transmembrane region" description="Helical" evidence="1">
    <location>
        <begin position="270"/>
        <end position="293"/>
    </location>
</feature>
<dbReference type="AlphaFoldDB" id="H8GF91"/>
<gene>
    <name evidence="3" type="ORF">SacazDRAFT_02078</name>
</gene>
<dbReference type="Proteomes" id="UP000004705">
    <property type="component" value="Chromosome"/>
</dbReference>
<name>H8GF91_9PSEU</name>
<feature type="transmembrane region" description="Helical" evidence="1">
    <location>
        <begin position="109"/>
        <end position="140"/>
    </location>
</feature>
<reference evidence="3 4" key="1">
    <citation type="journal article" date="2012" name="Stand. Genomic Sci.">
        <title>Genome sequence of the soil bacterium Saccharomonospora azurea type strain (NA-128(T)).</title>
        <authorList>
            <person name="Klenk H.P."/>
            <person name="Held B."/>
            <person name="Lucas S."/>
            <person name="Lapidus A."/>
            <person name="Copeland A."/>
            <person name="Hammon N."/>
            <person name="Pitluck S."/>
            <person name="Goodwin L.A."/>
            <person name="Han C."/>
            <person name="Tapia R."/>
            <person name="Brambilla E.M."/>
            <person name="Potter G."/>
            <person name="Land M."/>
            <person name="Ivanova N."/>
            <person name="Rohde M."/>
            <person name="Goker M."/>
            <person name="Detter J.C."/>
            <person name="Kyrpides N.C."/>
            <person name="Woyke T."/>
        </authorList>
    </citation>
    <scope>NUCLEOTIDE SEQUENCE [LARGE SCALE GENOMIC DNA]</scope>
    <source>
        <strain evidence="3 4">NA-128</strain>
    </source>
</reference>
<evidence type="ECO:0000313" key="3">
    <source>
        <dbReference type="EMBL" id="EHY88990.1"/>
    </source>
</evidence>
<dbReference type="InterPro" id="IPR007349">
    <property type="entry name" value="DUF418"/>
</dbReference>
<feature type="transmembrane region" description="Helical" evidence="1">
    <location>
        <begin position="228"/>
        <end position="250"/>
    </location>
</feature>